<dbReference type="PANTHER" id="PTHR35848:SF6">
    <property type="entry name" value="CUPIN TYPE-2 DOMAIN-CONTAINING PROTEIN"/>
    <property type="match status" value="1"/>
</dbReference>
<evidence type="ECO:0000259" key="3">
    <source>
        <dbReference type="Pfam" id="PF07883"/>
    </source>
</evidence>
<dbReference type="InterPro" id="IPR013096">
    <property type="entry name" value="Cupin_2"/>
</dbReference>
<evidence type="ECO:0000313" key="4">
    <source>
        <dbReference type="EMBL" id="GAA4394917.1"/>
    </source>
</evidence>
<feature type="chain" id="PRO_5045275201" description="Cupin type-2 domain-containing protein" evidence="2">
    <location>
        <begin position="24"/>
        <end position="254"/>
    </location>
</feature>
<dbReference type="EMBL" id="BAABHB010000001">
    <property type="protein sequence ID" value="GAA4394917.1"/>
    <property type="molecule type" value="Genomic_DNA"/>
</dbReference>
<dbReference type="InterPro" id="IPR014710">
    <property type="entry name" value="RmlC-like_jellyroll"/>
</dbReference>
<dbReference type="PANTHER" id="PTHR35848">
    <property type="entry name" value="OXALATE-BINDING PROTEIN"/>
    <property type="match status" value="1"/>
</dbReference>
<accession>A0ABP8JRI9</accession>
<dbReference type="Pfam" id="PF07883">
    <property type="entry name" value="Cupin_2"/>
    <property type="match status" value="2"/>
</dbReference>
<comment type="caution">
    <text evidence="4">The sequence shown here is derived from an EMBL/GenBank/DDBJ whole genome shotgun (WGS) entry which is preliminary data.</text>
</comment>
<dbReference type="InterPro" id="IPR051610">
    <property type="entry name" value="GPI/OXD"/>
</dbReference>
<dbReference type="RefSeq" id="WP_345262878.1">
    <property type="nucleotide sequence ID" value="NZ_BAABHB010000001.1"/>
</dbReference>
<keyword evidence="1" id="KW-0479">Metal-binding</keyword>
<dbReference type="InterPro" id="IPR011051">
    <property type="entry name" value="RmlC_Cupin_sf"/>
</dbReference>
<dbReference type="SUPFAM" id="SSF51182">
    <property type="entry name" value="RmlC-like cupins"/>
    <property type="match status" value="1"/>
</dbReference>
<feature type="domain" description="Cupin type-2" evidence="3">
    <location>
        <begin position="62"/>
        <end position="128"/>
    </location>
</feature>
<keyword evidence="5" id="KW-1185">Reference proteome</keyword>
<keyword evidence="2" id="KW-0732">Signal</keyword>
<reference evidence="5" key="1">
    <citation type="journal article" date="2019" name="Int. J. Syst. Evol. Microbiol.">
        <title>The Global Catalogue of Microorganisms (GCM) 10K type strain sequencing project: providing services to taxonomists for standard genome sequencing and annotation.</title>
        <authorList>
            <consortium name="The Broad Institute Genomics Platform"/>
            <consortium name="The Broad Institute Genome Sequencing Center for Infectious Disease"/>
            <person name="Wu L."/>
            <person name="Ma J."/>
        </authorList>
    </citation>
    <scope>NUCLEOTIDE SEQUENCE [LARGE SCALE GENOMIC DNA]</scope>
    <source>
        <strain evidence="5">JCM 17925</strain>
    </source>
</reference>
<protein>
    <recommendedName>
        <fullName evidence="3">Cupin type-2 domain-containing protein</fullName>
    </recommendedName>
</protein>
<dbReference type="Proteomes" id="UP001500936">
    <property type="component" value="Unassembled WGS sequence"/>
</dbReference>
<evidence type="ECO:0000256" key="2">
    <source>
        <dbReference type="SAM" id="SignalP"/>
    </source>
</evidence>
<gene>
    <name evidence="4" type="ORF">GCM10023187_01250</name>
</gene>
<dbReference type="Gene3D" id="2.60.120.10">
    <property type="entry name" value="Jelly Rolls"/>
    <property type="match status" value="1"/>
</dbReference>
<evidence type="ECO:0000313" key="5">
    <source>
        <dbReference type="Proteomes" id="UP001500936"/>
    </source>
</evidence>
<proteinExistence type="predicted"/>
<feature type="domain" description="Cupin type-2" evidence="3">
    <location>
        <begin position="184"/>
        <end position="249"/>
    </location>
</feature>
<name>A0ABP8JRI9_9BACT</name>
<sequence length="254" mass="28027">MKFLLPFWVVVCFTSPAFSQALASAVYSWQHSPVTKQAGYEERTLLHGSTSVMADLTIQAITVQPHSSPQSAQELDEEVIVLVKSGELNLTLGSKQKLLGAGSAVLIMPGDPFRLANTSKQPLTYYFIRFMSNEVPDLDLYRLMGQSFWVDYQHAPYEQDGQGGSRRMMDCATVMCRRLTLCVTTLSPGITNQPPHTHPAAEVMILLDNTAQVQLNGQVYQAKTGDVIFMESQAAHTLHPPASGSCTYVSLHFE</sequence>
<feature type="signal peptide" evidence="2">
    <location>
        <begin position="1"/>
        <end position="23"/>
    </location>
</feature>
<organism evidence="4 5">
    <name type="scientific">Nibrella viscosa</name>
    <dbReference type="NCBI Taxonomy" id="1084524"/>
    <lineage>
        <taxon>Bacteria</taxon>
        <taxon>Pseudomonadati</taxon>
        <taxon>Bacteroidota</taxon>
        <taxon>Cytophagia</taxon>
        <taxon>Cytophagales</taxon>
        <taxon>Spirosomataceae</taxon>
        <taxon>Nibrella</taxon>
    </lineage>
</organism>
<evidence type="ECO:0000256" key="1">
    <source>
        <dbReference type="ARBA" id="ARBA00022723"/>
    </source>
</evidence>